<name>A0ABX1BAP9_9ACTN</name>
<proteinExistence type="predicted"/>
<sequence length="149" mass="16407">MDFVLIERNETGYLLDPAPYLAALKSFASRLPAGARRFATDPDHYDFRSERCVKDLRLREIIVSSTGGAISARATFAFNDIHPEILCISYREVSTCHVSQDPEGVLGPVQLDEIRPGDSGCVHEIQLIGGTILVTCADLDATWRRAPTS</sequence>
<accession>A0ABX1BAP9</accession>
<dbReference type="RefSeq" id="WP_168016075.1">
    <property type="nucleotide sequence ID" value="NZ_JAATEP010000032.1"/>
</dbReference>
<evidence type="ECO:0000313" key="1">
    <source>
        <dbReference type="EMBL" id="NJP94868.1"/>
    </source>
</evidence>
<dbReference type="EMBL" id="JAATEP010000032">
    <property type="protein sequence ID" value="NJP94868.1"/>
    <property type="molecule type" value="Genomic_DNA"/>
</dbReference>
<keyword evidence="2" id="KW-1185">Reference proteome</keyword>
<protein>
    <submittedName>
        <fullName evidence="1">Uncharacterized protein</fullName>
    </submittedName>
</protein>
<dbReference type="Proteomes" id="UP000696294">
    <property type="component" value="Unassembled WGS sequence"/>
</dbReference>
<evidence type="ECO:0000313" key="2">
    <source>
        <dbReference type="Proteomes" id="UP000696294"/>
    </source>
</evidence>
<gene>
    <name evidence="1" type="ORF">HCN51_36465</name>
</gene>
<reference evidence="1 2" key="1">
    <citation type="submission" date="2020-03" db="EMBL/GenBank/DDBJ databases">
        <title>WGS of actinomycetes isolated from Thailand.</title>
        <authorList>
            <person name="Thawai C."/>
        </authorList>
    </citation>
    <scope>NUCLEOTIDE SEQUENCE [LARGE SCALE GENOMIC DNA]</scope>
    <source>
        <strain evidence="1 2">FMUSA5-5</strain>
    </source>
</reference>
<organism evidence="1 2">
    <name type="scientific">Nonomuraea composti</name>
    <dbReference type="NCBI Taxonomy" id="2720023"/>
    <lineage>
        <taxon>Bacteria</taxon>
        <taxon>Bacillati</taxon>
        <taxon>Actinomycetota</taxon>
        <taxon>Actinomycetes</taxon>
        <taxon>Streptosporangiales</taxon>
        <taxon>Streptosporangiaceae</taxon>
        <taxon>Nonomuraea</taxon>
    </lineage>
</organism>
<comment type="caution">
    <text evidence="1">The sequence shown here is derived from an EMBL/GenBank/DDBJ whole genome shotgun (WGS) entry which is preliminary data.</text>
</comment>